<feature type="coiled-coil region" evidence="1">
    <location>
        <begin position="31"/>
        <end position="72"/>
    </location>
</feature>
<evidence type="ECO:0000313" key="4">
    <source>
        <dbReference type="EMBL" id="TCS83590.1"/>
    </source>
</evidence>
<dbReference type="Pfam" id="PF26347">
    <property type="entry name" value="YtrI_sporulation"/>
    <property type="match status" value="1"/>
</dbReference>
<protein>
    <recommendedName>
        <fullName evidence="3">Sporulation membrane protein YtrI C-terminal domain-containing protein</fullName>
    </recommendedName>
</protein>
<feature type="transmembrane region" description="Helical" evidence="2">
    <location>
        <begin position="12"/>
        <end position="33"/>
    </location>
</feature>
<gene>
    <name evidence="4" type="ORF">EDD72_104145</name>
</gene>
<evidence type="ECO:0000313" key="5">
    <source>
        <dbReference type="Proteomes" id="UP000295788"/>
    </source>
</evidence>
<feature type="domain" description="Sporulation membrane protein YtrI C-terminal" evidence="3">
    <location>
        <begin position="83"/>
        <end position="155"/>
    </location>
</feature>
<dbReference type="OrthoDB" id="2691164at2"/>
<dbReference type="AlphaFoldDB" id="A0A4R3KLC4"/>
<dbReference type="EMBL" id="SMAB01000004">
    <property type="protein sequence ID" value="TCS83590.1"/>
    <property type="molecule type" value="Genomic_DNA"/>
</dbReference>
<keyword evidence="2" id="KW-0472">Membrane</keyword>
<keyword evidence="2" id="KW-1133">Transmembrane helix</keyword>
<keyword evidence="1" id="KW-0175">Coiled coil</keyword>
<evidence type="ECO:0000256" key="1">
    <source>
        <dbReference type="SAM" id="Coils"/>
    </source>
</evidence>
<accession>A0A4R3KLC4</accession>
<evidence type="ECO:0000256" key="2">
    <source>
        <dbReference type="SAM" id="Phobius"/>
    </source>
</evidence>
<name>A0A4R3KLC4_9BACI</name>
<dbReference type="InterPro" id="IPR058620">
    <property type="entry name" value="YtrI_C"/>
</dbReference>
<evidence type="ECO:0000259" key="3">
    <source>
        <dbReference type="Pfam" id="PF26347"/>
    </source>
</evidence>
<dbReference type="Proteomes" id="UP000295788">
    <property type="component" value="Unassembled WGS sequence"/>
</dbReference>
<reference evidence="4 5" key="1">
    <citation type="submission" date="2019-03" db="EMBL/GenBank/DDBJ databases">
        <title>Genomic Encyclopedia of Type Strains, Phase IV (KMG-IV): sequencing the most valuable type-strain genomes for metagenomic binning, comparative biology and taxonomic classification.</title>
        <authorList>
            <person name="Goeker M."/>
        </authorList>
    </citation>
    <scope>NUCLEOTIDE SEQUENCE [LARGE SCALE GENOMIC DNA]</scope>
    <source>
        <strain evidence="4 5">DSM 23802</strain>
    </source>
</reference>
<keyword evidence="2" id="KW-0812">Transmembrane</keyword>
<dbReference type="RefSeq" id="WP_132767544.1">
    <property type="nucleotide sequence ID" value="NZ_SMAB01000004.1"/>
</dbReference>
<comment type="caution">
    <text evidence="4">The sequence shown here is derived from an EMBL/GenBank/DDBJ whole genome shotgun (WGS) entry which is preliminary data.</text>
</comment>
<organism evidence="4 5">
    <name type="scientific">Tepidibacillus fermentans</name>
    <dbReference type="NCBI Taxonomy" id="1281767"/>
    <lineage>
        <taxon>Bacteria</taxon>
        <taxon>Bacillati</taxon>
        <taxon>Bacillota</taxon>
        <taxon>Bacilli</taxon>
        <taxon>Bacillales</taxon>
        <taxon>Bacillaceae</taxon>
        <taxon>Tepidibacillus</taxon>
    </lineage>
</organism>
<sequence length="159" mass="18827">MRYISWVLHKVWIRCFIFFVMGIFLGMFFYLSLHGKQIDALITENEKLKNELRETKADLEVLQLEKKIKSKNQLIRSVQFHIQEKLDGFIEAELLEVLIDETYFLVGKKVEDIGEAPEMIYQLLNNKDFTAGKRQYNVKVKIIYVGPTTRIWISAQEHK</sequence>
<proteinExistence type="predicted"/>
<keyword evidence="5" id="KW-1185">Reference proteome</keyword>